<dbReference type="HAMAP" id="MF_01477">
    <property type="entry name" value="Iojap_RsfS"/>
    <property type="match status" value="1"/>
</dbReference>
<evidence type="ECO:0000313" key="3">
    <source>
        <dbReference type="EMBL" id="ACV68428.1"/>
    </source>
</evidence>
<keyword evidence="2" id="KW-0810">Translation regulation</keyword>
<accession>C8X2A5</accession>
<evidence type="ECO:0000313" key="4">
    <source>
        <dbReference type="Proteomes" id="UP000001052"/>
    </source>
</evidence>
<keyword evidence="2" id="KW-0678">Repressor</keyword>
<protein>
    <recommendedName>
        <fullName evidence="2">Ribosomal silencing factor RsfS</fullName>
    </recommendedName>
</protein>
<dbReference type="OrthoDB" id="9793681at2"/>
<dbReference type="InterPro" id="IPR043519">
    <property type="entry name" value="NT_sf"/>
</dbReference>
<dbReference type="PANTHER" id="PTHR21043">
    <property type="entry name" value="IOJAP SUPERFAMILY ORTHOLOG"/>
    <property type="match status" value="1"/>
</dbReference>
<dbReference type="Proteomes" id="UP000001052">
    <property type="component" value="Chromosome"/>
</dbReference>
<dbReference type="NCBIfam" id="TIGR00090">
    <property type="entry name" value="rsfS_iojap_ybeB"/>
    <property type="match status" value="1"/>
</dbReference>
<dbReference type="Gene3D" id="3.30.460.10">
    <property type="entry name" value="Beta Polymerase, domain 2"/>
    <property type="match status" value="1"/>
</dbReference>
<dbReference type="EMBL" id="CP001734">
    <property type="protein sequence ID" value="ACV68428.1"/>
    <property type="molecule type" value="Genomic_DNA"/>
</dbReference>
<comment type="subcellular location">
    <subcellularLocation>
        <location evidence="2">Cytoplasm</location>
    </subcellularLocation>
</comment>
<dbReference type="AlphaFoldDB" id="C8X2A5"/>
<dbReference type="PANTHER" id="PTHR21043:SF0">
    <property type="entry name" value="MITOCHONDRIAL ASSEMBLY OF RIBOSOMAL LARGE SUBUNIT PROTEIN 1"/>
    <property type="match status" value="1"/>
</dbReference>
<dbReference type="SUPFAM" id="SSF81301">
    <property type="entry name" value="Nucleotidyltransferase"/>
    <property type="match status" value="1"/>
</dbReference>
<keyword evidence="2" id="KW-0963">Cytoplasm</keyword>
<name>C8X2A5_DESRD</name>
<dbReference type="GO" id="GO:0042256">
    <property type="term" value="P:cytosolic ribosome assembly"/>
    <property type="evidence" value="ECO:0007669"/>
    <property type="project" value="UniProtKB-UniRule"/>
</dbReference>
<reference evidence="3 4" key="2">
    <citation type="journal article" date="2010" name="Stand. Genomic Sci.">
        <title>Complete genome sequence of Desulfohalobium retbaense type strain (HR(100)).</title>
        <authorList>
            <person name="Spring S."/>
            <person name="Nolan M."/>
            <person name="Lapidus A."/>
            <person name="Glavina Del Rio T."/>
            <person name="Copeland A."/>
            <person name="Tice H."/>
            <person name="Cheng J.F."/>
            <person name="Lucas S."/>
            <person name="Land M."/>
            <person name="Chen F."/>
            <person name="Bruce D."/>
            <person name="Goodwin L."/>
            <person name="Pitluck S."/>
            <person name="Ivanova N."/>
            <person name="Mavromatis K."/>
            <person name="Mikhailova N."/>
            <person name="Pati A."/>
            <person name="Chen A."/>
            <person name="Palaniappan K."/>
            <person name="Hauser L."/>
            <person name="Chang Y.J."/>
            <person name="Jeffries C.D."/>
            <person name="Munk C."/>
            <person name="Kiss H."/>
            <person name="Chain P."/>
            <person name="Han C."/>
            <person name="Brettin T."/>
            <person name="Detter J.C."/>
            <person name="Schuler E."/>
            <person name="Goker M."/>
            <person name="Rohde M."/>
            <person name="Bristow J."/>
            <person name="Eisen J.A."/>
            <person name="Markowitz V."/>
            <person name="Hugenholtz P."/>
            <person name="Kyrpides N.C."/>
            <person name="Klenk H.P."/>
        </authorList>
    </citation>
    <scope>NUCLEOTIDE SEQUENCE [LARGE SCALE GENOMIC DNA]</scope>
    <source>
        <strain evidence="3 4">DSM 5692</strain>
    </source>
</reference>
<dbReference type="InterPro" id="IPR004394">
    <property type="entry name" value="Iojap/RsfS/C7orf30"/>
</dbReference>
<comment type="subunit">
    <text evidence="2">Interacts with ribosomal protein uL14 (rplN).</text>
</comment>
<reference evidence="4" key="1">
    <citation type="submission" date="2009-09" db="EMBL/GenBank/DDBJ databases">
        <title>The complete chromosome of Desulfohalobium retbaense DSM 5692.</title>
        <authorList>
            <consortium name="US DOE Joint Genome Institute (JGI-PGF)"/>
            <person name="Lucas S."/>
            <person name="Copeland A."/>
            <person name="Lapidus A."/>
            <person name="Glavina del Rio T."/>
            <person name="Dalin E."/>
            <person name="Tice H."/>
            <person name="Bruce D."/>
            <person name="Goodwin L."/>
            <person name="Pitluck S."/>
            <person name="Kyrpides N."/>
            <person name="Mavromatis K."/>
            <person name="Ivanova N."/>
            <person name="Mikhailova N."/>
            <person name="Munk A.C."/>
            <person name="Brettin T."/>
            <person name="Detter J.C."/>
            <person name="Han C."/>
            <person name="Tapia R."/>
            <person name="Larimer F."/>
            <person name="Land M."/>
            <person name="Hauser L."/>
            <person name="Markowitz V."/>
            <person name="Cheng J.-F."/>
            <person name="Hugenholtz P."/>
            <person name="Woyke T."/>
            <person name="Wu D."/>
            <person name="Spring S."/>
            <person name="Klenk H.-P."/>
            <person name="Eisen J.A."/>
        </authorList>
    </citation>
    <scope>NUCLEOTIDE SEQUENCE [LARGE SCALE GENOMIC DNA]</scope>
    <source>
        <strain evidence="4">DSM 5692</strain>
    </source>
</reference>
<dbReference type="HOGENOM" id="CLU_092688_4_0_7"/>
<gene>
    <name evidence="2" type="primary">rsfS</name>
    <name evidence="3" type="ordered locus">Dret_1140</name>
</gene>
<dbReference type="Pfam" id="PF02410">
    <property type="entry name" value="RsfS"/>
    <property type="match status" value="1"/>
</dbReference>
<dbReference type="KEGG" id="drt:Dret_1140"/>
<evidence type="ECO:0000256" key="1">
    <source>
        <dbReference type="ARBA" id="ARBA00010574"/>
    </source>
</evidence>
<keyword evidence="4" id="KW-1185">Reference proteome</keyword>
<dbReference type="GO" id="GO:0017148">
    <property type="term" value="P:negative regulation of translation"/>
    <property type="evidence" value="ECO:0007669"/>
    <property type="project" value="UniProtKB-UniRule"/>
</dbReference>
<dbReference type="eggNOG" id="COG0799">
    <property type="taxonomic scope" value="Bacteria"/>
</dbReference>
<organism evidence="3 4">
    <name type="scientific">Desulfohalobium retbaense (strain ATCC 49708 / DSM 5692 / JCM 16813 / HR100)</name>
    <dbReference type="NCBI Taxonomy" id="485915"/>
    <lineage>
        <taxon>Bacteria</taxon>
        <taxon>Pseudomonadati</taxon>
        <taxon>Thermodesulfobacteriota</taxon>
        <taxon>Desulfovibrionia</taxon>
        <taxon>Desulfovibrionales</taxon>
        <taxon>Desulfohalobiaceae</taxon>
        <taxon>Desulfohalobium</taxon>
    </lineage>
</organism>
<dbReference type="GO" id="GO:0005737">
    <property type="term" value="C:cytoplasm"/>
    <property type="evidence" value="ECO:0007669"/>
    <property type="project" value="UniProtKB-SubCell"/>
</dbReference>
<sequence>MAHKKQTDSYKGDYLRKTRDLLQWLEEKQAKDMVALDVSKVCNVTEALVVVSAGSARHAQALADGLLAKLAEHGIELMGMEGYRTGTWILIDINDVLVHIFQEEYRGFYNVEGLWTEGETIVPEPEPKDA</sequence>
<dbReference type="STRING" id="485915.Dret_1140"/>
<dbReference type="GO" id="GO:0043023">
    <property type="term" value="F:ribosomal large subunit binding"/>
    <property type="evidence" value="ECO:0007669"/>
    <property type="project" value="TreeGrafter"/>
</dbReference>
<comment type="function">
    <text evidence="2">Functions as a ribosomal silencing factor. Interacts with ribosomal protein uL14 (rplN), blocking formation of intersubunit bridge B8. Prevents association of the 30S and 50S ribosomal subunits and the formation of functional ribosomes, thus repressing translation.</text>
</comment>
<evidence type="ECO:0000256" key="2">
    <source>
        <dbReference type="HAMAP-Rule" id="MF_01477"/>
    </source>
</evidence>
<dbReference type="RefSeq" id="WP_015751579.1">
    <property type="nucleotide sequence ID" value="NC_013223.1"/>
</dbReference>
<comment type="similarity">
    <text evidence="1 2">Belongs to the Iojap/RsfS family.</text>
</comment>
<proteinExistence type="inferred from homology"/>
<dbReference type="GO" id="GO:0090071">
    <property type="term" value="P:negative regulation of ribosome biogenesis"/>
    <property type="evidence" value="ECO:0007669"/>
    <property type="project" value="UniProtKB-UniRule"/>
</dbReference>